<dbReference type="EMBL" id="JAACNO010001519">
    <property type="protein sequence ID" value="KAF4140051.1"/>
    <property type="molecule type" value="Genomic_DNA"/>
</dbReference>
<protein>
    <submittedName>
        <fullName evidence="2">Uncharacterized protein</fullName>
    </submittedName>
</protein>
<feature type="compositionally biased region" description="Low complexity" evidence="1">
    <location>
        <begin position="52"/>
        <end position="70"/>
    </location>
</feature>
<dbReference type="Proteomes" id="UP000704712">
    <property type="component" value="Unassembled WGS sequence"/>
</dbReference>
<comment type="caution">
    <text evidence="2">The sequence shown here is derived from an EMBL/GenBank/DDBJ whole genome shotgun (WGS) entry which is preliminary data.</text>
</comment>
<organism evidence="2 3">
    <name type="scientific">Phytophthora infestans</name>
    <name type="common">Potato late blight agent</name>
    <name type="synonym">Botrytis infestans</name>
    <dbReference type="NCBI Taxonomy" id="4787"/>
    <lineage>
        <taxon>Eukaryota</taxon>
        <taxon>Sar</taxon>
        <taxon>Stramenopiles</taxon>
        <taxon>Oomycota</taxon>
        <taxon>Peronosporomycetes</taxon>
        <taxon>Peronosporales</taxon>
        <taxon>Peronosporaceae</taxon>
        <taxon>Phytophthora</taxon>
    </lineage>
</organism>
<reference evidence="2" key="1">
    <citation type="submission" date="2020-03" db="EMBL/GenBank/DDBJ databases">
        <title>Hybrid Assembly of Korean Phytophthora infestans isolates.</title>
        <authorList>
            <person name="Prokchorchik M."/>
            <person name="Lee Y."/>
            <person name="Seo J."/>
            <person name="Cho J.-H."/>
            <person name="Park Y.-E."/>
            <person name="Jang D.-C."/>
            <person name="Im J.-S."/>
            <person name="Choi J.-G."/>
            <person name="Park H.-J."/>
            <person name="Lee G.-B."/>
            <person name="Lee Y.-G."/>
            <person name="Hong S.-Y."/>
            <person name="Cho K."/>
            <person name="Sohn K.H."/>
        </authorList>
    </citation>
    <scope>NUCLEOTIDE SEQUENCE</scope>
    <source>
        <strain evidence="2">KR_2_A2</strain>
    </source>
</reference>
<dbReference type="AlphaFoldDB" id="A0A8S9UGZ1"/>
<gene>
    <name evidence="2" type="ORF">GN958_ATG10801</name>
</gene>
<accession>A0A8S9UGZ1</accession>
<feature type="region of interest" description="Disordered" evidence="1">
    <location>
        <begin position="49"/>
        <end position="100"/>
    </location>
</feature>
<evidence type="ECO:0000313" key="3">
    <source>
        <dbReference type="Proteomes" id="UP000704712"/>
    </source>
</evidence>
<evidence type="ECO:0000313" key="2">
    <source>
        <dbReference type="EMBL" id="KAF4140051.1"/>
    </source>
</evidence>
<sequence>MQPELSAGSIDVDMDPAKAEGITDDDINMEDVQEAPAQVAALPVPDGISALPSTSPAAPRRLPAPAPSQRQDVMAFHPTDNRRVSDQYTTSIVSYSGSSN</sequence>
<proteinExistence type="predicted"/>
<name>A0A8S9UGZ1_PHYIN</name>
<feature type="region of interest" description="Disordered" evidence="1">
    <location>
        <begin position="1"/>
        <end position="21"/>
    </location>
</feature>
<evidence type="ECO:0000256" key="1">
    <source>
        <dbReference type="SAM" id="MobiDB-lite"/>
    </source>
</evidence>
<feature type="compositionally biased region" description="Polar residues" evidence="1">
    <location>
        <begin position="86"/>
        <end position="100"/>
    </location>
</feature>